<dbReference type="AlphaFoldDB" id="A0A9N9CP46"/>
<sequence>MLLYLTYRHEARQLIQSKEIGDLNGENILQRIQGLIENLPSIRQAAIVQVQKAQYKQKQLYDRKIQKITEFSIGDKVFDWNVVKLCTLAGQVILTPISIKLLKRYYNRQGINIRESTLN</sequence>
<protein>
    <submittedName>
        <fullName evidence="1">15218_t:CDS:1</fullName>
    </submittedName>
</protein>
<reference evidence="1" key="1">
    <citation type="submission" date="2021-06" db="EMBL/GenBank/DDBJ databases">
        <authorList>
            <person name="Kallberg Y."/>
            <person name="Tangrot J."/>
            <person name="Rosling A."/>
        </authorList>
    </citation>
    <scope>NUCLEOTIDE SEQUENCE</scope>
    <source>
        <strain evidence="1">MA453B</strain>
    </source>
</reference>
<evidence type="ECO:0000313" key="2">
    <source>
        <dbReference type="Proteomes" id="UP000789405"/>
    </source>
</evidence>
<accession>A0A9N9CP46</accession>
<dbReference type="Proteomes" id="UP000789405">
    <property type="component" value="Unassembled WGS sequence"/>
</dbReference>
<evidence type="ECO:0000313" key="1">
    <source>
        <dbReference type="EMBL" id="CAG8609054.1"/>
    </source>
</evidence>
<proteinExistence type="predicted"/>
<dbReference type="EMBL" id="CAJVPY010004060">
    <property type="protein sequence ID" value="CAG8609054.1"/>
    <property type="molecule type" value="Genomic_DNA"/>
</dbReference>
<gene>
    <name evidence="1" type="ORF">DERYTH_LOCUS8039</name>
</gene>
<keyword evidence="2" id="KW-1185">Reference proteome</keyword>
<comment type="caution">
    <text evidence="1">The sequence shown here is derived from an EMBL/GenBank/DDBJ whole genome shotgun (WGS) entry which is preliminary data.</text>
</comment>
<organism evidence="1 2">
    <name type="scientific">Dentiscutata erythropus</name>
    <dbReference type="NCBI Taxonomy" id="1348616"/>
    <lineage>
        <taxon>Eukaryota</taxon>
        <taxon>Fungi</taxon>
        <taxon>Fungi incertae sedis</taxon>
        <taxon>Mucoromycota</taxon>
        <taxon>Glomeromycotina</taxon>
        <taxon>Glomeromycetes</taxon>
        <taxon>Diversisporales</taxon>
        <taxon>Gigasporaceae</taxon>
        <taxon>Dentiscutata</taxon>
    </lineage>
</organism>
<name>A0A9N9CP46_9GLOM</name>